<dbReference type="Proteomes" id="UP000319255">
    <property type="component" value="Unassembled WGS sequence"/>
</dbReference>
<gene>
    <name evidence="2" type="ORF">FJM51_17605</name>
</gene>
<accession>A0A501WG76</accession>
<feature type="transmembrane region" description="Helical" evidence="1">
    <location>
        <begin position="37"/>
        <end position="57"/>
    </location>
</feature>
<comment type="caution">
    <text evidence="2">The sequence shown here is derived from an EMBL/GenBank/DDBJ whole genome shotgun (WGS) entry which is preliminary data.</text>
</comment>
<dbReference type="AlphaFoldDB" id="A0A501WG76"/>
<name>A0A501WG76_9RHOB</name>
<dbReference type="OrthoDB" id="7861987at2"/>
<keyword evidence="1" id="KW-1133">Transmembrane helix</keyword>
<evidence type="ECO:0000313" key="2">
    <source>
        <dbReference type="EMBL" id="TPE48559.1"/>
    </source>
</evidence>
<keyword evidence="1" id="KW-0812">Transmembrane</keyword>
<dbReference type="EMBL" id="VFRP01000021">
    <property type="protein sequence ID" value="TPE48559.1"/>
    <property type="molecule type" value="Genomic_DNA"/>
</dbReference>
<evidence type="ECO:0000256" key="1">
    <source>
        <dbReference type="SAM" id="Phobius"/>
    </source>
</evidence>
<keyword evidence="3" id="KW-1185">Reference proteome</keyword>
<evidence type="ECO:0000313" key="3">
    <source>
        <dbReference type="Proteomes" id="UP000319255"/>
    </source>
</evidence>
<dbReference type="RefSeq" id="WP_140455446.1">
    <property type="nucleotide sequence ID" value="NZ_VFRP01000021.1"/>
</dbReference>
<sequence>MDEFEIRVVGSEPPRKKGGRLSRIALRAGRLFGRPRALVLSILVGYAVFAGTPHIGWTYECRHPKRMGDPCRYFFSCDYFGVQGRRVIFPKDGETCSLVKIIPIDWAKIL</sequence>
<organism evidence="2 3">
    <name type="scientific">Amaricoccus solimangrovi</name>
    <dbReference type="NCBI Taxonomy" id="2589815"/>
    <lineage>
        <taxon>Bacteria</taxon>
        <taxon>Pseudomonadati</taxon>
        <taxon>Pseudomonadota</taxon>
        <taxon>Alphaproteobacteria</taxon>
        <taxon>Rhodobacterales</taxon>
        <taxon>Paracoccaceae</taxon>
        <taxon>Amaricoccus</taxon>
    </lineage>
</organism>
<keyword evidence="1" id="KW-0472">Membrane</keyword>
<proteinExistence type="predicted"/>
<protein>
    <submittedName>
        <fullName evidence="2">Uncharacterized protein</fullName>
    </submittedName>
</protein>
<reference evidence="2 3" key="1">
    <citation type="submission" date="2019-06" db="EMBL/GenBank/DDBJ databases">
        <title>A novel bacterium of genus Amaricoccus, isolated from marine sediment.</title>
        <authorList>
            <person name="Huang H."/>
            <person name="Mo K."/>
            <person name="Hu Y."/>
        </authorList>
    </citation>
    <scope>NUCLEOTIDE SEQUENCE [LARGE SCALE GENOMIC DNA]</scope>
    <source>
        <strain evidence="2 3">HB172011</strain>
    </source>
</reference>